<dbReference type="InterPro" id="IPR043993">
    <property type="entry name" value="T4SS_pilin"/>
</dbReference>
<proteinExistence type="predicted"/>
<dbReference type="Pfam" id="PF18895">
    <property type="entry name" value="T4SS_pilin"/>
    <property type="match status" value="1"/>
</dbReference>
<dbReference type="AlphaFoldDB" id="X1IUZ5"/>
<organism evidence="2">
    <name type="scientific">marine sediment metagenome</name>
    <dbReference type="NCBI Taxonomy" id="412755"/>
    <lineage>
        <taxon>unclassified sequences</taxon>
        <taxon>metagenomes</taxon>
        <taxon>ecological metagenomes</taxon>
    </lineage>
</organism>
<name>X1IUZ5_9ZZZZ</name>
<gene>
    <name evidence="2" type="ORF">S03H2_33302</name>
</gene>
<accession>X1IUZ5</accession>
<comment type="caution">
    <text evidence="2">The sequence shown here is derived from an EMBL/GenBank/DDBJ whole genome shotgun (WGS) entry which is preliminary data.</text>
</comment>
<evidence type="ECO:0000313" key="2">
    <source>
        <dbReference type="EMBL" id="GAH61373.1"/>
    </source>
</evidence>
<feature type="non-terminal residue" evidence="2">
    <location>
        <position position="1"/>
    </location>
</feature>
<keyword evidence="1" id="KW-1133">Transmembrane helix</keyword>
<sequence length="60" mass="6122">ILVAFAAIMVLFGAFTLLTAGGAPEKVTSGRNYIIYAAIGLAVGLFAKAIPALVRVIMGV</sequence>
<feature type="transmembrane region" description="Helical" evidence="1">
    <location>
        <begin position="32"/>
        <end position="54"/>
    </location>
</feature>
<protein>
    <submittedName>
        <fullName evidence="2">Uncharacterized protein</fullName>
    </submittedName>
</protein>
<keyword evidence="1" id="KW-0472">Membrane</keyword>
<evidence type="ECO:0000256" key="1">
    <source>
        <dbReference type="SAM" id="Phobius"/>
    </source>
</evidence>
<keyword evidence="1" id="KW-0812">Transmembrane</keyword>
<dbReference type="EMBL" id="BARU01020263">
    <property type="protein sequence ID" value="GAH61373.1"/>
    <property type="molecule type" value="Genomic_DNA"/>
</dbReference>
<reference evidence="2" key="1">
    <citation type="journal article" date="2014" name="Front. Microbiol.">
        <title>High frequency of phylogenetically diverse reductive dehalogenase-homologous genes in deep subseafloor sedimentary metagenomes.</title>
        <authorList>
            <person name="Kawai M."/>
            <person name="Futagami T."/>
            <person name="Toyoda A."/>
            <person name="Takaki Y."/>
            <person name="Nishi S."/>
            <person name="Hori S."/>
            <person name="Arai W."/>
            <person name="Tsubouchi T."/>
            <person name="Morono Y."/>
            <person name="Uchiyama I."/>
            <person name="Ito T."/>
            <person name="Fujiyama A."/>
            <person name="Inagaki F."/>
            <person name="Takami H."/>
        </authorList>
    </citation>
    <scope>NUCLEOTIDE SEQUENCE</scope>
    <source>
        <strain evidence="2">Expedition CK06-06</strain>
    </source>
</reference>